<dbReference type="PANTHER" id="PTHR42832">
    <property type="entry name" value="AMINO ACID AMINOTRANSFERASE"/>
    <property type="match status" value="1"/>
</dbReference>
<name>A0A853KBR6_9BACL</name>
<evidence type="ECO:0000256" key="4">
    <source>
        <dbReference type="RuleBase" id="RU000481"/>
    </source>
</evidence>
<evidence type="ECO:0000256" key="2">
    <source>
        <dbReference type="ARBA" id="ARBA00022576"/>
    </source>
</evidence>
<comment type="caution">
    <text evidence="6">The sequence shown here is derived from an EMBL/GenBank/DDBJ whole genome shotgun (WGS) entry which is preliminary data.</text>
</comment>
<evidence type="ECO:0000256" key="1">
    <source>
        <dbReference type="ARBA" id="ARBA00001933"/>
    </source>
</evidence>
<evidence type="ECO:0000256" key="3">
    <source>
        <dbReference type="ARBA" id="ARBA00022679"/>
    </source>
</evidence>
<dbReference type="InterPro" id="IPR050881">
    <property type="entry name" value="LL-DAP_aminotransferase"/>
</dbReference>
<evidence type="ECO:0000259" key="5">
    <source>
        <dbReference type="Pfam" id="PF00155"/>
    </source>
</evidence>
<dbReference type="EC" id="2.6.1.-" evidence="4"/>
<gene>
    <name evidence="6" type="ORF">AYW79_05150</name>
</gene>
<keyword evidence="2 4" id="KW-0032">Aminotransferase</keyword>
<dbReference type="Proteomes" id="UP000077421">
    <property type="component" value="Unassembled WGS sequence"/>
</dbReference>
<dbReference type="GO" id="GO:0030170">
    <property type="term" value="F:pyridoxal phosphate binding"/>
    <property type="evidence" value="ECO:0007669"/>
    <property type="project" value="InterPro"/>
</dbReference>
<dbReference type="InterPro" id="IPR004839">
    <property type="entry name" value="Aminotransferase_I/II_large"/>
</dbReference>
<dbReference type="AlphaFoldDB" id="A0A853KBR6"/>
<protein>
    <recommendedName>
        <fullName evidence="4">Aminotransferase</fullName>
        <ecNumber evidence="4">2.6.1.-</ecNumber>
    </recommendedName>
</protein>
<evidence type="ECO:0000313" key="6">
    <source>
        <dbReference type="EMBL" id="OAG94482.1"/>
    </source>
</evidence>
<dbReference type="InterPro" id="IPR015422">
    <property type="entry name" value="PyrdxlP-dep_Trfase_small"/>
</dbReference>
<dbReference type="PANTHER" id="PTHR42832:SF3">
    <property type="entry name" value="L-GLUTAMINE--4-(METHYLSULFANYL)-2-OXOBUTANOATE AMINOTRANSFERASE"/>
    <property type="match status" value="1"/>
</dbReference>
<proteinExistence type="inferred from homology"/>
<dbReference type="PROSITE" id="PS00105">
    <property type="entry name" value="AA_TRANSFER_CLASS_1"/>
    <property type="match status" value="1"/>
</dbReference>
<accession>A0A853KBR6</accession>
<dbReference type="Gene3D" id="3.40.640.10">
    <property type="entry name" value="Type I PLP-dependent aspartate aminotransferase-like (Major domain)"/>
    <property type="match status" value="1"/>
</dbReference>
<evidence type="ECO:0000313" key="7">
    <source>
        <dbReference type="Proteomes" id="UP000077421"/>
    </source>
</evidence>
<comment type="cofactor">
    <cofactor evidence="1 4">
        <name>pyridoxal 5'-phosphate</name>
        <dbReference type="ChEBI" id="CHEBI:597326"/>
    </cofactor>
</comment>
<feature type="domain" description="Aminotransferase class I/classII large" evidence="5">
    <location>
        <begin position="31"/>
        <end position="376"/>
    </location>
</feature>
<reference evidence="6 7" key="1">
    <citation type="submission" date="2016-02" db="EMBL/GenBank/DDBJ databases">
        <title>Draft genome sequence of Acidibacillus ferrooxidans SLC66.</title>
        <authorList>
            <person name="Oliveira G."/>
            <person name="Nancucheo I."/>
            <person name="Dall'Agnol H."/>
            <person name="Johnson B."/>
            <person name="Oliveira R."/>
            <person name="Nunes G.L."/>
            <person name="Tzotzos G."/>
            <person name="Orellana S.C."/>
            <person name="Salim A.C."/>
            <person name="Araujo F.M."/>
        </authorList>
    </citation>
    <scope>NUCLEOTIDE SEQUENCE [LARGE SCALE GENOMIC DNA]</scope>
    <source>
        <strain evidence="6 7">SLC66</strain>
    </source>
</reference>
<dbReference type="Gene3D" id="3.90.1150.10">
    <property type="entry name" value="Aspartate Aminotransferase, domain 1"/>
    <property type="match status" value="1"/>
</dbReference>
<dbReference type="EMBL" id="LSUQ01000010">
    <property type="protein sequence ID" value="OAG94482.1"/>
    <property type="molecule type" value="Genomic_DNA"/>
</dbReference>
<dbReference type="InterPro" id="IPR004838">
    <property type="entry name" value="NHTrfase_class1_PyrdxlP-BS"/>
</dbReference>
<dbReference type="InterPro" id="IPR015424">
    <property type="entry name" value="PyrdxlP-dep_Trfase"/>
</dbReference>
<organism evidence="6 7">
    <name type="scientific">Ferroacidibacillus organovorans</name>
    <dbReference type="NCBI Taxonomy" id="1765683"/>
    <lineage>
        <taxon>Bacteria</taxon>
        <taxon>Bacillati</taxon>
        <taxon>Bacillota</taxon>
        <taxon>Bacilli</taxon>
        <taxon>Bacillales</taxon>
        <taxon>Alicyclobacillaceae</taxon>
        <taxon>Ferroacidibacillus</taxon>
    </lineage>
</organism>
<dbReference type="SUPFAM" id="SSF53383">
    <property type="entry name" value="PLP-dependent transferases"/>
    <property type="match status" value="1"/>
</dbReference>
<dbReference type="GO" id="GO:0008483">
    <property type="term" value="F:transaminase activity"/>
    <property type="evidence" value="ECO:0007669"/>
    <property type="project" value="UniProtKB-KW"/>
</dbReference>
<comment type="similarity">
    <text evidence="4">Belongs to the class-I pyridoxal-phosphate-dependent aminotransferase family.</text>
</comment>
<dbReference type="InterPro" id="IPR015421">
    <property type="entry name" value="PyrdxlP-dep_Trfase_major"/>
</dbReference>
<dbReference type="Pfam" id="PF00155">
    <property type="entry name" value="Aminotran_1_2"/>
    <property type="match status" value="1"/>
</dbReference>
<keyword evidence="3 4" id="KW-0808">Transferase</keyword>
<dbReference type="CDD" id="cd00609">
    <property type="entry name" value="AAT_like"/>
    <property type="match status" value="1"/>
</dbReference>
<sequence>MRSKRLNLFSSAVFYELSNLTEKRKQDGLPVFPLGIGSPDLPPPLHSIDVLREALLDPSSFSYQRTEGLTDFRACISRFMAAQYGVQVDPECEVLPLIGAQDGLSHITLALVDPGDIVLIPDPGYPIYEVAVHLAGATPYFYPLRGEHDFLPDWSMIPSTIAERAKLMILNFPGNPTTAVGSRRVFEEAIHFARLHEIAIIHDATYIELQFDEHQTPSFLSVPGAKELGIELHSLSKTFNFAGARVAFAVGQQDMLEALRIVKSQVDYGIFMPIQKAAMATLDNDRGHHRSLRAMYKERRDQFLAPLHAAGWDIRIPEGTMFVFAHTFGQDSRTFARRLLEETGVVSVPGVGFGPSGEGYVRFAMVTSKDELSDIASQIAKKIDRLRNRQT</sequence>